<accession>A0AA86PG66</accession>
<reference evidence="2 3" key="2">
    <citation type="submission" date="2024-07" db="EMBL/GenBank/DDBJ databases">
        <authorList>
            <person name="Akdeniz Z."/>
        </authorList>
    </citation>
    <scope>NUCLEOTIDE SEQUENCE [LARGE SCALE GENOMIC DNA]</scope>
</reference>
<dbReference type="EMBL" id="CAXDID020000607">
    <property type="protein sequence ID" value="CAL6106217.1"/>
    <property type="molecule type" value="Genomic_DNA"/>
</dbReference>
<dbReference type="Proteomes" id="UP001642409">
    <property type="component" value="Unassembled WGS sequence"/>
</dbReference>
<keyword evidence="3" id="KW-1185">Reference proteome</keyword>
<dbReference type="AlphaFoldDB" id="A0AA86PG66"/>
<name>A0AA86PG66_9EUKA</name>
<comment type="caution">
    <text evidence="1">The sequence shown here is derived from an EMBL/GenBank/DDBJ whole genome shotgun (WGS) entry which is preliminary data.</text>
</comment>
<evidence type="ECO:0000313" key="3">
    <source>
        <dbReference type="Proteomes" id="UP001642409"/>
    </source>
</evidence>
<dbReference type="EMBL" id="CATOUU010000651">
    <property type="protein sequence ID" value="CAI9937762.1"/>
    <property type="molecule type" value="Genomic_DNA"/>
</dbReference>
<organism evidence="1">
    <name type="scientific">Hexamita inflata</name>
    <dbReference type="NCBI Taxonomy" id="28002"/>
    <lineage>
        <taxon>Eukaryota</taxon>
        <taxon>Metamonada</taxon>
        <taxon>Diplomonadida</taxon>
        <taxon>Hexamitidae</taxon>
        <taxon>Hexamitinae</taxon>
        <taxon>Hexamita</taxon>
    </lineage>
</organism>
<proteinExistence type="predicted"/>
<sequence length="124" mass="14078">MKAKYQNNIKIGSGYGPYLNIDSDLELRDLLFVSELKGVTHLSLFNCQNALRAPANLRAFSRYSSTLKTAKGVERLVGLERDLRDNSIVELNIRGLDKLKELCVIQYIRDLSGAEYLKVLQEMI</sequence>
<evidence type="ECO:0000313" key="2">
    <source>
        <dbReference type="EMBL" id="CAL6106217.1"/>
    </source>
</evidence>
<protein>
    <submittedName>
        <fullName evidence="2">Hypothetical_protein</fullName>
    </submittedName>
</protein>
<reference evidence="1" key="1">
    <citation type="submission" date="2023-06" db="EMBL/GenBank/DDBJ databases">
        <authorList>
            <person name="Kurt Z."/>
        </authorList>
    </citation>
    <scope>NUCLEOTIDE SEQUENCE</scope>
</reference>
<gene>
    <name evidence="1" type="ORF">HINF_LOCUS25407</name>
    <name evidence="2" type="ORF">HINF_LOCUS73635</name>
</gene>
<evidence type="ECO:0000313" key="1">
    <source>
        <dbReference type="EMBL" id="CAI9937762.1"/>
    </source>
</evidence>